<gene>
    <name evidence="2" type="ORF">IT779_09440</name>
</gene>
<dbReference type="Pfam" id="PF02589">
    <property type="entry name" value="LUD_dom"/>
    <property type="match status" value="1"/>
</dbReference>
<dbReference type="InterPro" id="IPR037171">
    <property type="entry name" value="NagB/RpiA_transferase-like"/>
</dbReference>
<sequence>MNPREELLRRVRDALVVMPEDERLVTMPHTRHGRPDEPTTGDRTALADLFAERLRHHGAQVRNIIEQDIADTIGQVLAAHGAKSVVAPQGLPDTWLATWRADERNQVIDDSPFLPTGQLAAADAVVTSCAAAVADAGIIVLDGGMGQGRRAPTLAPACHVCVVRVDQIGATMPEVIDRLDHRRTITWFGGPSASAESEIDQPPGIRTARQLIVVIVD</sequence>
<name>A0A931IA71_9NOCA</name>
<organism evidence="2 3">
    <name type="scientific">Nocardia bovistercoris</name>
    <dbReference type="NCBI Taxonomy" id="2785916"/>
    <lineage>
        <taxon>Bacteria</taxon>
        <taxon>Bacillati</taxon>
        <taxon>Actinomycetota</taxon>
        <taxon>Actinomycetes</taxon>
        <taxon>Mycobacteriales</taxon>
        <taxon>Nocardiaceae</taxon>
        <taxon>Nocardia</taxon>
    </lineage>
</organism>
<dbReference type="SUPFAM" id="SSF100950">
    <property type="entry name" value="NagB/RpiA/CoA transferase-like"/>
    <property type="match status" value="1"/>
</dbReference>
<dbReference type="Proteomes" id="UP000655751">
    <property type="component" value="Unassembled WGS sequence"/>
</dbReference>
<accession>A0A931IA71</accession>
<dbReference type="InterPro" id="IPR024185">
    <property type="entry name" value="FTHF_cligase-like_sf"/>
</dbReference>
<dbReference type="InterPro" id="IPR003741">
    <property type="entry name" value="LUD_dom"/>
</dbReference>
<dbReference type="PANTHER" id="PTHR43682:SF1">
    <property type="entry name" value="LACTATE UTILIZATION PROTEIN C"/>
    <property type="match status" value="1"/>
</dbReference>
<reference evidence="2" key="1">
    <citation type="submission" date="2020-11" db="EMBL/GenBank/DDBJ databases">
        <title>Nocardia NEAU-351.nov., a novel actinomycete isolated from the cow dung.</title>
        <authorList>
            <person name="Zhang X."/>
        </authorList>
    </citation>
    <scope>NUCLEOTIDE SEQUENCE</scope>
    <source>
        <strain evidence="2">NEAU-351</strain>
    </source>
</reference>
<evidence type="ECO:0000313" key="3">
    <source>
        <dbReference type="Proteomes" id="UP000655751"/>
    </source>
</evidence>
<dbReference type="AlphaFoldDB" id="A0A931IA71"/>
<evidence type="ECO:0000313" key="2">
    <source>
        <dbReference type="EMBL" id="MBH0776507.1"/>
    </source>
</evidence>
<evidence type="ECO:0000259" key="1">
    <source>
        <dbReference type="Pfam" id="PF02589"/>
    </source>
</evidence>
<dbReference type="Gene3D" id="3.40.50.10420">
    <property type="entry name" value="NagB/RpiA/CoA transferase-like"/>
    <property type="match status" value="1"/>
</dbReference>
<proteinExistence type="predicted"/>
<dbReference type="RefSeq" id="WP_196148843.1">
    <property type="nucleotide sequence ID" value="NZ_JADMLG010000003.1"/>
</dbReference>
<keyword evidence="3" id="KW-1185">Reference proteome</keyword>
<protein>
    <submittedName>
        <fullName evidence="2">LUD domain-containing protein</fullName>
    </submittedName>
</protein>
<dbReference type="PANTHER" id="PTHR43682">
    <property type="entry name" value="LACTATE UTILIZATION PROTEIN C"/>
    <property type="match status" value="1"/>
</dbReference>
<dbReference type="EMBL" id="JADMLG010000003">
    <property type="protein sequence ID" value="MBH0776507.1"/>
    <property type="molecule type" value="Genomic_DNA"/>
</dbReference>
<comment type="caution">
    <text evidence="2">The sequence shown here is derived from an EMBL/GenBank/DDBJ whole genome shotgun (WGS) entry which is preliminary data.</text>
</comment>
<feature type="domain" description="LUD" evidence="1">
    <location>
        <begin position="50"/>
        <end position="216"/>
    </location>
</feature>